<dbReference type="EMBL" id="BPLQ01004917">
    <property type="protein sequence ID" value="GIY11531.1"/>
    <property type="molecule type" value="Genomic_DNA"/>
</dbReference>
<name>A0AAV4QTW5_9ARAC</name>
<dbReference type="Proteomes" id="UP001054837">
    <property type="component" value="Unassembled WGS sequence"/>
</dbReference>
<keyword evidence="2" id="KW-1185">Reference proteome</keyword>
<sequence>MIENYPALFWSLFNLSPSSFTKEKKIICEKVPQVIIILPQPAPHPRFNPNDQNSCRLQKEDSSLLTAAQFTSCLLQQTIPHSVSLAHQASAATAGTVDSVRLNGLPALVVSEPASSKADSRACQTTCLITGCIISFQDKHVDKSK</sequence>
<gene>
    <name evidence="1" type="ORF">CDAR_17661</name>
</gene>
<organism evidence="1 2">
    <name type="scientific">Caerostris darwini</name>
    <dbReference type="NCBI Taxonomy" id="1538125"/>
    <lineage>
        <taxon>Eukaryota</taxon>
        <taxon>Metazoa</taxon>
        <taxon>Ecdysozoa</taxon>
        <taxon>Arthropoda</taxon>
        <taxon>Chelicerata</taxon>
        <taxon>Arachnida</taxon>
        <taxon>Araneae</taxon>
        <taxon>Araneomorphae</taxon>
        <taxon>Entelegynae</taxon>
        <taxon>Araneoidea</taxon>
        <taxon>Araneidae</taxon>
        <taxon>Caerostris</taxon>
    </lineage>
</organism>
<comment type="caution">
    <text evidence="1">The sequence shown here is derived from an EMBL/GenBank/DDBJ whole genome shotgun (WGS) entry which is preliminary data.</text>
</comment>
<evidence type="ECO:0000313" key="1">
    <source>
        <dbReference type="EMBL" id="GIY11531.1"/>
    </source>
</evidence>
<evidence type="ECO:0000313" key="2">
    <source>
        <dbReference type="Proteomes" id="UP001054837"/>
    </source>
</evidence>
<protein>
    <submittedName>
        <fullName evidence="1">Uncharacterized protein</fullName>
    </submittedName>
</protein>
<dbReference type="AlphaFoldDB" id="A0AAV4QTW5"/>
<accession>A0AAV4QTW5</accession>
<proteinExistence type="predicted"/>
<reference evidence="1 2" key="1">
    <citation type="submission" date="2021-06" db="EMBL/GenBank/DDBJ databases">
        <title>Caerostris darwini draft genome.</title>
        <authorList>
            <person name="Kono N."/>
            <person name="Arakawa K."/>
        </authorList>
    </citation>
    <scope>NUCLEOTIDE SEQUENCE [LARGE SCALE GENOMIC DNA]</scope>
</reference>